<evidence type="ECO:0000259" key="3">
    <source>
        <dbReference type="Pfam" id="PF22725"/>
    </source>
</evidence>
<keyword evidence="1" id="KW-0560">Oxidoreductase</keyword>
<dbReference type="InterPro" id="IPR000683">
    <property type="entry name" value="Gfo/Idh/MocA-like_OxRdtase_N"/>
</dbReference>
<dbReference type="RefSeq" id="WP_139604948.1">
    <property type="nucleotide sequence ID" value="NZ_VDCQ01000041.1"/>
</dbReference>
<dbReference type="InterPro" id="IPR050463">
    <property type="entry name" value="Gfo/Idh/MocA_oxidrdct_glycsds"/>
</dbReference>
<reference evidence="4 5" key="1">
    <citation type="submission" date="2019-05" db="EMBL/GenBank/DDBJ databases">
        <title>We sequenced the genome of Paenibacillus hemerocallicola KCTC 33185 for further insight into its adaptation and study the phylogeny of Paenibacillus.</title>
        <authorList>
            <person name="Narsing Rao M.P."/>
        </authorList>
    </citation>
    <scope>NUCLEOTIDE SEQUENCE [LARGE SCALE GENOMIC DNA]</scope>
    <source>
        <strain evidence="4 5">KCTC 33185</strain>
    </source>
</reference>
<dbReference type="Pfam" id="PF22725">
    <property type="entry name" value="GFO_IDH_MocA_C3"/>
    <property type="match status" value="1"/>
</dbReference>
<comment type="caution">
    <text evidence="4">The sequence shown here is derived from an EMBL/GenBank/DDBJ whole genome shotgun (WGS) entry which is preliminary data.</text>
</comment>
<dbReference type="Gene3D" id="3.40.50.720">
    <property type="entry name" value="NAD(P)-binding Rossmann-like Domain"/>
    <property type="match status" value="1"/>
</dbReference>
<dbReference type="GO" id="GO:0000166">
    <property type="term" value="F:nucleotide binding"/>
    <property type="evidence" value="ECO:0007669"/>
    <property type="project" value="InterPro"/>
</dbReference>
<dbReference type="GO" id="GO:0016491">
    <property type="term" value="F:oxidoreductase activity"/>
    <property type="evidence" value="ECO:0007669"/>
    <property type="project" value="UniProtKB-KW"/>
</dbReference>
<dbReference type="Pfam" id="PF01408">
    <property type="entry name" value="GFO_IDH_MocA"/>
    <property type="match status" value="1"/>
</dbReference>
<organism evidence="4 5">
    <name type="scientific">Paenibacillus hemerocallicola</name>
    <dbReference type="NCBI Taxonomy" id="1172614"/>
    <lineage>
        <taxon>Bacteria</taxon>
        <taxon>Bacillati</taxon>
        <taxon>Bacillota</taxon>
        <taxon>Bacilli</taxon>
        <taxon>Bacillales</taxon>
        <taxon>Paenibacillaceae</taxon>
        <taxon>Paenibacillus</taxon>
    </lineage>
</organism>
<dbReference type="InterPro" id="IPR055170">
    <property type="entry name" value="GFO_IDH_MocA-like_dom"/>
</dbReference>
<proteinExistence type="predicted"/>
<dbReference type="PANTHER" id="PTHR43818:SF11">
    <property type="entry name" value="BCDNA.GH03377"/>
    <property type="match status" value="1"/>
</dbReference>
<protein>
    <submittedName>
        <fullName evidence="4">Gfo/Idh/MocA family oxidoreductase</fullName>
    </submittedName>
</protein>
<dbReference type="AlphaFoldDB" id="A0A5C4T389"/>
<evidence type="ECO:0000313" key="5">
    <source>
        <dbReference type="Proteomes" id="UP000307943"/>
    </source>
</evidence>
<dbReference type="InterPro" id="IPR036291">
    <property type="entry name" value="NAD(P)-bd_dom_sf"/>
</dbReference>
<dbReference type="EMBL" id="VDCQ01000041">
    <property type="protein sequence ID" value="TNJ63532.1"/>
    <property type="molecule type" value="Genomic_DNA"/>
</dbReference>
<name>A0A5C4T389_9BACL</name>
<dbReference type="PANTHER" id="PTHR43818">
    <property type="entry name" value="BCDNA.GH03377"/>
    <property type="match status" value="1"/>
</dbReference>
<feature type="domain" description="Gfo/Idh/MocA-like oxidoreductase N-terminal" evidence="2">
    <location>
        <begin position="21"/>
        <end position="120"/>
    </location>
</feature>
<dbReference type="OrthoDB" id="9815825at2"/>
<sequence length="342" mass="36971">MKLRIAILSFWHVHARGYAKQLGERPDCAIVAVWDELPDRGRRMAEQLNVPFIEDLQAVLANQDVDAVVVNAPSSMHPEVLIAAAEAGKHIFTEKVLALHTADAEKIAAAAAQSGVKLTVSLPRLGDQKTMYAKAVIDQGLLGRITFVRARLAHDGALPREGAPDGWLPAHFFDKSECGGGALIDLGCHPMVMVHHFLGMPESVSARFGYVTGREVEDNAVVTLNYQDGAMAVVEAGFASRHCPALVEIYGTEGCLLIGNQLEIRSSLLPSEPHSGWIRPDKLPPSLPAPIDQWADYVIYDKAPAITVEQGIALTRLMEAAYSSAAEDRIVDLSSIGSAMNR</sequence>
<keyword evidence="5" id="KW-1185">Reference proteome</keyword>
<feature type="domain" description="GFO/IDH/MocA-like oxidoreductase" evidence="3">
    <location>
        <begin position="132"/>
        <end position="256"/>
    </location>
</feature>
<evidence type="ECO:0000313" key="4">
    <source>
        <dbReference type="EMBL" id="TNJ63532.1"/>
    </source>
</evidence>
<dbReference type="SUPFAM" id="SSF55347">
    <property type="entry name" value="Glyceraldehyde-3-phosphate dehydrogenase-like, C-terminal domain"/>
    <property type="match status" value="1"/>
</dbReference>
<accession>A0A5C4T389</accession>
<dbReference type="Gene3D" id="3.30.360.10">
    <property type="entry name" value="Dihydrodipicolinate Reductase, domain 2"/>
    <property type="match status" value="1"/>
</dbReference>
<gene>
    <name evidence="4" type="ORF">FE784_24775</name>
</gene>
<dbReference type="Proteomes" id="UP000307943">
    <property type="component" value="Unassembled WGS sequence"/>
</dbReference>
<evidence type="ECO:0000259" key="2">
    <source>
        <dbReference type="Pfam" id="PF01408"/>
    </source>
</evidence>
<dbReference type="SUPFAM" id="SSF51735">
    <property type="entry name" value="NAD(P)-binding Rossmann-fold domains"/>
    <property type="match status" value="1"/>
</dbReference>
<evidence type="ECO:0000256" key="1">
    <source>
        <dbReference type="ARBA" id="ARBA00023002"/>
    </source>
</evidence>